<dbReference type="InterPro" id="IPR050241">
    <property type="entry name" value="NAD-cap_RNA_hydrolase_NudC"/>
</dbReference>
<keyword evidence="7" id="KW-1185">Reference proteome</keyword>
<dbReference type="RefSeq" id="WP_084544888.1">
    <property type="nucleotide sequence ID" value="NZ_AXWS01000008.1"/>
</dbReference>
<dbReference type="GO" id="GO:0006742">
    <property type="term" value="P:NADP+ catabolic process"/>
    <property type="evidence" value="ECO:0007669"/>
    <property type="project" value="TreeGrafter"/>
</dbReference>
<keyword evidence="3" id="KW-0378">Hydrolase</keyword>
<organism evidence="7 8">
    <name type="scientific">Derxia gummosa DSM 723</name>
    <dbReference type="NCBI Taxonomy" id="1121388"/>
    <lineage>
        <taxon>Bacteria</taxon>
        <taxon>Pseudomonadati</taxon>
        <taxon>Pseudomonadota</taxon>
        <taxon>Betaproteobacteria</taxon>
        <taxon>Burkholderiales</taxon>
        <taxon>Alcaligenaceae</taxon>
        <taxon>Derxia</taxon>
    </lineage>
</organism>
<accession>A0A8B6XBB9</accession>
<dbReference type="PANTHER" id="PTHR42904:SF12">
    <property type="entry name" value="ADP-RIBOSE PYROPHOSPHATASE-RELATED"/>
    <property type="match status" value="1"/>
</dbReference>
<dbReference type="InterPro" id="IPR000086">
    <property type="entry name" value="NUDIX_hydrolase_dom"/>
</dbReference>
<evidence type="ECO:0000256" key="3">
    <source>
        <dbReference type="ARBA" id="ARBA00022801"/>
    </source>
</evidence>
<evidence type="ECO:0000256" key="4">
    <source>
        <dbReference type="ARBA" id="ARBA00022842"/>
    </source>
</evidence>
<feature type="region of interest" description="Disordered" evidence="5">
    <location>
        <begin position="1"/>
        <end position="28"/>
    </location>
</feature>
<dbReference type="Proteomes" id="UP000675920">
    <property type="component" value="Unplaced"/>
</dbReference>
<proteinExistence type="predicted"/>
<keyword evidence="4" id="KW-0460">Magnesium</keyword>
<dbReference type="PANTHER" id="PTHR42904">
    <property type="entry name" value="NUDIX HYDROLASE, NUDC SUBFAMILY"/>
    <property type="match status" value="1"/>
</dbReference>
<dbReference type="GO" id="GO:0046872">
    <property type="term" value="F:metal ion binding"/>
    <property type="evidence" value="ECO:0007669"/>
    <property type="project" value="UniProtKB-KW"/>
</dbReference>
<dbReference type="InterPro" id="IPR015797">
    <property type="entry name" value="NUDIX_hydrolase-like_dom_sf"/>
</dbReference>
<dbReference type="GO" id="GO:0005829">
    <property type="term" value="C:cytosol"/>
    <property type="evidence" value="ECO:0007669"/>
    <property type="project" value="TreeGrafter"/>
</dbReference>
<dbReference type="GO" id="GO:0035529">
    <property type="term" value="F:NADH pyrophosphatase activity"/>
    <property type="evidence" value="ECO:0007669"/>
    <property type="project" value="TreeGrafter"/>
</dbReference>
<dbReference type="AlphaFoldDB" id="A0A8B6XBB9"/>
<comment type="cofactor">
    <cofactor evidence="1">
        <name>Mg(2+)</name>
        <dbReference type="ChEBI" id="CHEBI:18420"/>
    </cofactor>
</comment>
<evidence type="ECO:0000259" key="6">
    <source>
        <dbReference type="PROSITE" id="PS51462"/>
    </source>
</evidence>
<dbReference type="InterPro" id="IPR020084">
    <property type="entry name" value="NUDIX_hydrolase_CS"/>
</dbReference>
<protein>
    <submittedName>
        <fullName evidence="8">NUDIX domain-containing protein</fullName>
    </submittedName>
</protein>
<evidence type="ECO:0000256" key="1">
    <source>
        <dbReference type="ARBA" id="ARBA00001946"/>
    </source>
</evidence>
<dbReference type="GO" id="GO:0019677">
    <property type="term" value="P:NAD+ catabolic process"/>
    <property type="evidence" value="ECO:0007669"/>
    <property type="project" value="TreeGrafter"/>
</dbReference>
<feature type="compositionally biased region" description="Pro residues" evidence="5">
    <location>
        <begin position="8"/>
        <end position="28"/>
    </location>
</feature>
<keyword evidence="2" id="KW-0479">Metal-binding</keyword>
<dbReference type="PROSITE" id="PS00893">
    <property type="entry name" value="NUDIX_BOX"/>
    <property type="match status" value="1"/>
</dbReference>
<sequence>MSTSVPLTPGPGAPNVPEPGTPEPAGLPPYVAPQWRFCPQCGGPLAAHDHGAGERGTCHAEGCGFVHWNNPVPVVAAIVELDGRVLVARNAAWAEGAWGLITGFLEPLEDPAEGVLREVAEETGLTGRVEKLLGVAPFRRKNELLISYHVVATGEVRLSPELADYRLVEPARLRPWPSGTGHALAQWMRERGHEPVYLDHFGQDPGY</sequence>
<name>A0A8B6XBB9_9BURK</name>
<dbReference type="SUPFAM" id="SSF55811">
    <property type="entry name" value="Nudix"/>
    <property type="match status" value="1"/>
</dbReference>
<evidence type="ECO:0000313" key="7">
    <source>
        <dbReference type="Proteomes" id="UP000675920"/>
    </source>
</evidence>
<feature type="domain" description="Nudix hydrolase" evidence="6">
    <location>
        <begin position="68"/>
        <end position="190"/>
    </location>
</feature>
<dbReference type="Gene3D" id="3.90.79.10">
    <property type="entry name" value="Nucleoside Triphosphate Pyrophosphohydrolase"/>
    <property type="match status" value="1"/>
</dbReference>
<evidence type="ECO:0000313" key="8">
    <source>
        <dbReference type="RefSeq" id="WP_084544888.1"/>
    </source>
</evidence>
<dbReference type="Pfam" id="PF00293">
    <property type="entry name" value="NUDIX"/>
    <property type="match status" value="1"/>
</dbReference>
<evidence type="ECO:0000256" key="2">
    <source>
        <dbReference type="ARBA" id="ARBA00022723"/>
    </source>
</evidence>
<reference evidence="8" key="1">
    <citation type="submission" date="2025-08" db="UniProtKB">
        <authorList>
            <consortium name="RefSeq"/>
        </authorList>
    </citation>
    <scope>IDENTIFICATION</scope>
</reference>
<evidence type="ECO:0000256" key="5">
    <source>
        <dbReference type="SAM" id="MobiDB-lite"/>
    </source>
</evidence>
<dbReference type="PROSITE" id="PS51462">
    <property type="entry name" value="NUDIX"/>
    <property type="match status" value="1"/>
</dbReference>
<dbReference type="OrthoDB" id="9791656at2"/>